<dbReference type="AlphaFoldDB" id="A0AAE1LW45"/>
<evidence type="ECO:0000313" key="2">
    <source>
        <dbReference type="EMBL" id="KAK4060495.1"/>
    </source>
</evidence>
<gene>
    <name evidence="2" type="ORF">Triagg1_10722</name>
</gene>
<protein>
    <submittedName>
        <fullName evidence="2">Uncharacterized protein</fullName>
    </submittedName>
</protein>
<reference evidence="2" key="1">
    <citation type="submission" date="2023-11" db="EMBL/GenBank/DDBJ databases">
        <title>The genome sequences of three competitors of mushroom-forming fungi.</title>
        <authorList>
            <person name="Beijen E."/>
            <person name="Ohm R.A."/>
        </authorList>
    </citation>
    <scope>NUCLEOTIDE SEQUENCE</scope>
    <source>
        <strain evidence="2">CBS 100526</strain>
    </source>
</reference>
<organism evidence="2 3">
    <name type="scientific">Trichoderma aggressivum f. europaeum</name>
    <dbReference type="NCBI Taxonomy" id="173218"/>
    <lineage>
        <taxon>Eukaryota</taxon>
        <taxon>Fungi</taxon>
        <taxon>Dikarya</taxon>
        <taxon>Ascomycota</taxon>
        <taxon>Pezizomycotina</taxon>
        <taxon>Sordariomycetes</taxon>
        <taxon>Hypocreomycetidae</taxon>
        <taxon>Hypocreales</taxon>
        <taxon>Hypocreaceae</taxon>
        <taxon>Trichoderma</taxon>
    </lineage>
</organism>
<sequence>MPNTLPVLAEGEGEPIASAFPLPPQFNPSWAQHSKCLRKPWRQRGALSDTTAVAKPSAAAVIQIKRSNRIESHRIASRTSFESSRVESSAPQASPPLPSPVCDVARASD</sequence>
<proteinExistence type="predicted"/>
<evidence type="ECO:0000256" key="1">
    <source>
        <dbReference type="SAM" id="MobiDB-lite"/>
    </source>
</evidence>
<accession>A0AAE1LW45</accession>
<evidence type="ECO:0000313" key="3">
    <source>
        <dbReference type="Proteomes" id="UP001273209"/>
    </source>
</evidence>
<dbReference type="EMBL" id="JAWRVG010000083">
    <property type="protein sequence ID" value="KAK4060495.1"/>
    <property type="molecule type" value="Genomic_DNA"/>
</dbReference>
<dbReference type="RefSeq" id="XP_062750305.1">
    <property type="nucleotide sequence ID" value="XM_062894825.1"/>
</dbReference>
<feature type="region of interest" description="Disordered" evidence="1">
    <location>
        <begin position="73"/>
        <end position="109"/>
    </location>
</feature>
<feature type="compositionally biased region" description="Polar residues" evidence="1">
    <location>
        <begin position="77"/>
        <end position="87"/>
    </location>
</feature>
<dbReference type="GeneID" id="87914730"/>
<comment type="caution">
    <text evidence="2">The sequence shown here is derived from an EMBL/GenBank/DDBJ whole genome shotgun (WGS) entry which is preliminary data.</text>
</comment>
<dbReference type="Proteomes" id="UP001273209">
    <property type="component" value="Unassembled WGS sequence"/>
</dbReference>
<name>A0AAE1LW45_9HYPO</name>
<keyword evidence="3" id="KW-1185">Reference proteome</keyword>